<evidence type="ECO:0000313" key="1">
    <source>
        <dbReference type="EMBL" id="KKL67345.1"/>
    </source>
</evidence>
<dbReference type="AlphaFoldDB" id="A0A0F9GD25"/>
<name>A0A0F9GD25_9ZZZZ</name>
<proteinExistence type="predicted"/>
<sequence>MASVTLLAIEEFVAGSLGKMIQGTLNDSATALLTAAVYPFITNRANASDRRYVGAEFMSTQASTGADPNPNGLGAYDASAGTWVPSMTYATKPGTTDTFSIFFAPVTHEMMRRNINKALRNRRYLTVVPLTLVDDGDMETSGTGSWTDTNATISKVTTAGNVLRGSQSLRVLATSALGQAQSGTINVDPVDSQDYYLEAKLRAAVGTGRLIAYDVTNSADIETEDHTEMGFGRVGFTFTLPSTCEQLAVRLVSVANSDDAYWDDVILLRQGAREMPLPANVETESQVRYVFRSWGEQLDHDAEITRTYYHWDFLPNLSNANNQWSLKNLSPVINGPIWVELALPFAELTAITDTTFMFDSWIYQAALVETLSELINLASGSEVLAWRAELRRQMPPLIMMDDLYRPDAVIRDPWRSPPRTPIAVYR</sequence>
<dbReference type="EMBL" id="LAZR01026890">
    <property type="protein sequence ID" value="KKL67345.1"/>
    <property type="molecule type" value="Genomic_DNA"/>
</dbReference>
<reference evidence="1" key="1">
    <citation type="journal article" date="2015" name="Nature">
        <title>Complex archaea that bridge the gap between prokaryotes and eukaryotes.</title>
        <authorList>
            <person name="Spang A."/>
            <person name="Saw J.H."/>
            <person name="Jorgensen S.L."/>
            <person name="Zaremba-Niedzwiedzka K."/>
            <person name="Martijn J."/>
            <person name="Lind A.E."/>
            <person name="van Eijk R."/>
            <person name="Schleper C."/>
            <person name="Guy L."/>
            <person name="Ettema T.J."/>
        </authorList>
    </citation>
    <scope>NUCLEOTIDE SEQUENCE</scope>
</reference>
<comment type="caution">
    <text evidence="1">The sequence shown here is derived from an EMBL/GenBank/DDBJ whole genome shotgun (WGS) entry which is preliminary data.</text>
</comment>
<organism evidence="1">
    <name type="scientific">marine sediment metagenome</name>
    <dbReference type="NCBI Taxonomy" id="412755"/>
    <lineage>
        <taxon>unclassified sequences</taxon>
        <taxon>metagenomes</taxon>
        <taxon>ecological metagenomes</taxon>
    </lineage>
</organism>
<accession>A0A0F9GD25</accession>
<dbReference type="Gene3D" id="2.60.120.260">
    <property type="entry name" value="Galactose-binding domain-like"/>
    <property type="match status" value="1"/>
</dbReference>
<gene>
    <name evidence="1" type="ORF">LCGC14_2135910</name>
</gene>
<protein>
    <submittedName>
        <fullName evidence="1">Uncharacterized protein</fullName>
    </submittedName>
</protein>